<sequence length="210" mass="23535">MVHPVKVGVAAFLILCTFAQAAPTVKALLTKIRKNRFTGIGMKFPKFADQLAVSTHPVHFVFETIATIAATVVPTELQDTFDQLFWPPSALNKVYISITRAYHSCVFERLKSLFNSIPSGVEDDQTNELYQAARKVVWDFLVLFHTRDGEYFTASTRCSTPTRLPIDFGLSYNPLEATYSGDLMKELRTQMKVGVDVTGIRVILQSLLLL</sequence>
<gene>
    <name evidence="2" type="ORF">SeLEV6574_g08193</name>
</gene>
<organism evidence="2 3">
    <name type="scientific">Synchytrium endobioticum</name>
    <dbReference type="NCBI Taxonomy" id="286115"/>
    <lineage>
        <taxon>Eukaryota</taxon>
        <taxon>Fungi</taxon>
        <taxon>Fungi incertae sedis</taxon>
        <taxon>Chytridiomycota</taxon>
        <taxon>Chytridiomycota incertae sedis</taxon>
        <taxon>Chytridiomycetes</taxon>
        <taxon>Synchytriales</taxon>
        <taxon>Synchytriaceae</taxon>
        <taxon>Synchytrium</taxon>
    </lineage>
</organism>
<accession>A0A507C8C0</accession>
<proteinExistence type="predicted"/>
<feature type="signal peptide" evidence="1">
    <location>
        <begin position="1"/>
        <end position="21"/>
    </location>
</feature>
<feature type="chain" id="PRO_5021505569" evidence="1">
    <location>
        <begin position="22"/>
        <end position="210"/>
    </location>
</feature>
<name>A0A507C8C0_9FUNG</name>
<dbReference type="VEuPathDB" id="FungiDB:SeMB42_g07599"/>
<keyword evidence="1" id="KW-0732">Signal</keyword>
<reference evidence="2 3" key="1">
    <citation type="journal article" date="2019" name="Sci. Rep.">
        <title>Comparative genomics of chytrid fungi reveal insights into the obligate biotrophic and pathogenic lifestyle of Synchytrium endobioticum.</title>
        <authorList>
            <person name="van de Vossenberg B.T.L.H."/>
            <person name="Warris S."/>
            <person name="Nguyen H.D.T."/>
            <person name="van Gent-Pelzer M.P.E."/>
            <person name="Joly D.L."/>
            <person name="van de Geest H.C."/>
            <person name="Bonants P.J.M."/>
            <person name="Smith D.S."/>
            <person name="Levesque C.A."/>
            <person name="van der Lee T.A.J."/>
        </authorList>
    </citation>
    <scope>NUCLEOTIDE SEQUENCE [LARGE SCALE GENOMIC DNA]</scope>
    <source>
        <strain evidence="2 3">LEV6574</strain>
    </source>
</reference>
<dbReference type="Proteomes" id="UP000320475">
    <property type="component" value="Unassembled WGS sequence"/>
</dbReference>
<protein>
    <submittedName>
        <fullName evidence="2">Uncharacterized protein</fullName>
    </submittedName>
</protein>
<evidence type="ECO:0000313" key="2">
    <source>
        <dbReference type="EMBL" id="TPX35389.1"/>
    </source>
</evidence>
<dbReference type="EMBL" id="QEAM01000771">
    <property type="protein sequence ID" value="TPX35389.1"/>
    <property type="molecule type" value="Genomic_DNA"/>
</dbReference>
<dbReference type="AlphaFoldDB" id="A0A507C8C0"/>
<evidence type="ECO:0000313" key="3">
    <source>
        <dbReference type="Proteomes" id="UP000320475"/>
    </source>
</evidence>
<evidence type="ECO:0000256" key="1">
    <source>
        <dbReference type="SAM" id="SignalP"/>
    </source>
</evidence>
<comment type="caution">
    <text evidence="2">The sequence shown here is derived from an EMBL/GenBank/DDBJ whole genome shotgun (WGS) entry which is preliminary data.</text>
</comment>